<keyword evidence="2" id="KW-1185">Reference proteome</keyword>
<name>L0L1U5_METHD</name>
<dbReference type="KEGG" id="mhz:Metho_2088"/>
<dbReference type="HOGENOM" id="CLU_728839_0_0_2"/>
<evidence type="ECO:0000313" key="1">
    <source>
        <dbReference type="EMBL" id="AGB50254.1"/>
    </source>
</evidence>
<gene>
    <name evidence="1" type="ordered locus">Metho_2088</name>
</gene>
<sequence length="379" mass="44275">MYVKGWGVNPSDLHPVNFDRFVEHQNVMVMMHEMTGYRRIRCIDQAGFGIEAFRMVIPDDWTCYGGITWVNDMHMPVYINFAVASPDGLIAFEGFPILKFTWSSKPMAVMNQQLWQSQSTKVAAPMQPDEVLLKYIIAPFRQKMQPYRIVLRGPVHPDDPMVADAFTPRTEANVRFGKVRIAYEIAENPIEEEFYAGVLYEQVPVIGGNFILWQMQTGSIRAPEGHLEENLPLFRTMKASLRPNEIWVRQLTDLMIGLYQQQIANIQKIGVFSRKYSQMQDRLREQRIRSWEESNRQFEADRAVNNTQIDRESPSERFSREAILGLERRWDPYEEKEIDVESGHVDVWINALGDRILSDSYNYNPDEHLMGNWKRMETL</sequence>
<dbReference type="AlphaFoldDB" id="L0L1U5"/>
<dbReference type="EMBL" id="CP003362">
    <property type="protein sequence ID" value="AGB50254.1"/>
    <property type="molecule type" value="Genomic_DNA"/>
</dbReference>
<dbReference type="Proteomes" id="UP000010866">
    <property type="component" value="Chromosome"/>
</dbReference>
<organism evidence="1 2">
    <name type="scientific">Methanomethylovorans hollandica (strain DSM 15978 / NBRC 107637 / DMS1)</name>
    <dbReference type="NCBI Taxonomy" id="867904"/>
    <lineage>
        <taxon>Archaea</taxon>
        <taxon>Methanobacteriati</taxon>
        <taxon>Methanobacteriota</taxon>
        <taxon>Stenosarchaea group</taxon>
        <taxon>Methanomicrobia</taxon>
        <taxon>Methanosarcinales</taxon>
        <taxon>Methanosarcinaceae</taxon>
        <taxon>Methanomethylovorans</taxon>
    </lineage>
</organism>
<accession>L0L1U5</accession>
<proteinExistence type="predicted"/>
<evidence type="ECO:0000313" key="2">
    <source>
        <dbReference type="Proteomes" id="UP000010866"/>
    </source>
</evidence>
<reference evidence="2" key="1">
    <citation type="submission" date="2012-02" db="EMBL/GenBank/DDBJ databases">
        <title>Complete sequence of chromosome of Methanomethylovorans hollandica DSM 15978.</title>
        <authorList>
            <person name="Lucas S."/>
            <person name="Copeland A."/>
            <person name="Lapidus A."/>
            <person name="Glavina del Rio T."/>
            <person name="Dalin E."/>
            <person name="Tice H."/>
            <person name="Bruce D."/>
            <person name="Goodwin L."/>
            <person name="Pitluck S."/>
            <person name="Peters L."/>
            <person name="Mikhailova N."/>
            <person name="Held B."/>
            <person name="Kyrpides N."/>
            <person name="Mavromatis K."/>
            <person name="Ivanova N."/>
            <person name="Brettin T."/>
            <person name="Detter J.C."/>
            <person name="Han C."/>
            <person name="Larimer F."/>
            <person name="Land M."/>
            <person name="Hauser L."/>
            <person name="Markowitz V."/>
            <person name="Cheng J.-F."/>
            <person name="Hugenholtz P."/>
            <person name="Woyke T."/>
            <person name="Wu D."/>
            <person name="Spring S."/>
            <person name="Schroeder M."/>
            <person name="Brambilla E."/>
            <person name="Klenk H.-P."/>
            <person name="Eisen J.A."/>
        </authorList>
    </citation>
    <scope>NUCLEOTIDE SEQUENCE [LARGE SCALE GENOMIC DNA]</scope>
    <source>
        <strain evidence="2">DSM 15978 / NBRC 107637 / DMS1</strain>
    </source>
</reference>
<protein>
    <submittedName>
        <fullName evidence="1">Uncharacterized protein</fullName>
    </submittedName>
</protein>